<dbReference type="PROSITE" id="PS51420">
    <property type="entry name" value="RHO"/>
    <property type="match status" value="1"/>
</dbReference>
<gene>
    <name evidence="3" type="ORF">SPPG_02401</name>
</gene>
<dbReference type="SUPFAM" id="SSF52540">
    <property type="entry name" value="P-loop containing nucleoside triphosphate hydrolases"/>
    <property type="match status" value="1"/>
</dbReference>
<dbReference type="SMART" id="SM00176">
    <property type="entry name" value="RAN"/>
    <property type="match status" value="1"/>
</dbReference>
<evidence type="ECO:0000256" key="1">
    <source>
        <dbReference type="ARBA" id="ARBA00022741"/>
    </source>
</evidence>
<dbReference type="OMA" id="TQACFLV"/>
<evidence type="ECO:0000313" key="4">
    <source>
        <dbReference type="Proteomes" id="UP000053201"/>
    </source>
</evidence>
<dbReference type="EMBL" id="KQ257452">
    <property type="protein sequence ID" value="KND03358.1"/>
    <property type="molecule type" value="Genomic_DNA"/>
</dbReference>
<dbReference type="FunFam" id="3.40.50.300:FF:001329">
    <property type="entry name" value="Small GTP-binding protein, putative"/>
    <property type="match status" value="1"/>
</dbReference>
<dbReference type="InParanoid" id="A0A0L0HQL5"/>
<reference evidence="3 4" key="1">
    <citation type="submission" date="2009-08" db="EMBL/GenBank/DDBJ databases">
        <title>The Genome Sequence of Spizellomyces punctatus strain DAOM BR117.</title>
        <authorList>
            <consortium name="The Broad Institute Genome Sequencing Platform"/>
            <person name="Russ C."/>
            <person name="Cuomo C."/>
            <person name="Shea T."/>
            <person name="Young S.K."/>
            <person name="Zeng Q."/>
            <person name="Koehrsen M."/>
            <person name="Haas B."/>
            <person name="Borodovsky M."/>
            <person name="Guigo R."/>
            <person name="Alvarado L."/>
            <person name="Berlin A."/>
            <person name="Bochicchio J."/>
            <person name="Borenstein D."/>
            <person name="Chapman S."/>
            <person name="Chen Z."/>
            <person name="Engels R."/>
            <person name="Freedman E."/>
            <person name="Gellesch M."/>
            <person name="Goldberg J."/>
            <person name="Griggs A."/>
            <person name="Gujja S."/>
            <person name="Heiman D."/>
            <person name="Hepburn T."/>
            <person name="Howarth C."/>
            <person name="Jen D."/>
            <person name="Larson L."/>
            <person name="Lewis B."/>
            <person name="Mehta T."/>
            <person name="Park D."/>
            <person name="Pearson M."/>
            <person name="Roberts A."/>
            <person name="Saif S."/>
            <person name="Shenoy N."/>
            <person name="Sisk P."/>
            <person name="Stolte C."/>
            <person name="Sykes S."/>
            <person name="Thomson T."/>
            <person name="Walk T."/>
            <person name="White J."/>
            <person name="Yandava C."/>
            <person name="Burger G."/>
            <person name="Gray M.W."/>
            <person name="Holland P.W.H."/>
            <person name="King N."/>
            <person name="Lang F.B.F."/>
            <person name="Roger A.J."/>
            <person name="Ruiz-Trillo I."/>
            <person name="Lander E."/>
            <person name="Nusbaum C."/>
        </authorList>
    </citation>
    <scope>NUCLEOTIDE SEQUENCE [LARGE SCALE GENOMIC DNA]</scope>
    <source>
        <strain evidence="3 4">DAOM BR117</strain>
    </source>
</reference>
<protein>
    <submittedName>
        <fullName evidence="3">Small GTP-binding protein domain</fullName>
    </submittedName>
</protein>
<dbReference type="RefSeq" id="XP_016611397.1">
    <property type="nucleotide sequence ID" value="XM_016750692.1"/>
</dbReference>
<dbReference type="PROSITE" id="PS51421">
    <property type="entry name" value="RAS"/>
    <property type="match status" value="1"/>
</dbReference>
<dbReference type="InterPro" id="IPR027417">
    <property type="entry name" value="P-loop_NTPase"/>
</dbReference>
<dbReference type="InterPro" id="IPR001806">
    <property type="entry name" value="Small_GTPase"/>
</dbReference>
<dbReference type="eggNOG" id="KOG0098">
    <property type="taxonomic scope" value="Eukaryota"/>
</dbReference>
<dbReference type="VEuPathDB" id="FungiDB:SPPG_02401"/>
<dbReference type="SMART" id="SM00175">
    <property type="entry name" value="RAB"/>
    <property type="match status" value="1"/>
</dbReference>
<keyword evidence="4" id="KW-1185">Reference proteome</keyword>
<dbReference type="GO" id="GO:0005525">
    <property type="term" value="F:GTP binding"/>
    <property type="evidence" value="ECO:0007669"/>
    <property type="project" value="UniProtKB-KW"/>
</dbReference>
<dbReference type="GeneID" id="27685989"/>
<dbReference type="STRING" id="645134.A0A0L0HQL5"/>
<dbReference type="PRINTS" id="PR00449">
    <property type="entry name" value="RASTRNSFRMNG"/>
</dbReference>
<organism evidence="3 4">
    <name type="scientific">Spizellomyces punctatus (strain DAOM BR117)</name>
    <dbReference type="NCBI Taxonomy" id="645134"/>
    <lineage>
        <taxon>Eukaryota</taxon>
        <taxon>Fungi</taxon>
        <taxon>Fungi incertae sedis</taxon>
        <taxon>Chytridiomycota</taxon>
        <taxon>Chytridiomycota incertae sedis</taxon>
        <taxon>Chytridiomycetes</taxon>
        <taxon>Spizellomycetales</taxon>
        <taxon>Spizellomycetaceae</taxon>
        <taxon>Spizellomyces</taxon>
    </lineage>
</organism>
<dbReference type="Pfam" id="PF00071">
    <property type="entry name" value="Ras"/>
    <property type="match status" value="1"/>
</dbReference>
<proteinExistence type="predicted"/>
<accession>A0A0L0HQL5</accession>
<name>A0A0L0HQL5_SPIPD</name>
<dbReference type="OrthoDB" id="9989112at2759"/>
<sequence>MGDPNVGKSCLIKRYCEGRFISEYISTIGIDYGVKTIQMEELEVKVNFWDIAGDSVYFEIRNEFYKDTHGVILVYDTSNKETFTNLQSWIDELNTYCQSETISFLVANKVDQFPRAVTRKEGESMAEQLGLRYFETSALTGEGVQSMFNALFAEVLKMLEGQDEQRASKGSKDES</sequence>
<evidence type="ECO:0000313" key="3">
    <source>
        <dbReference type="EMBL" id="KND03358.1"/>
    </source>
</evidence>
<evidence type="ECO:0000256" key="2">
    <source>
        <dbReference type="ARBA" id="ARBA00023134"/>
    </source>
</evidence>
<dbReference type="AlphaFoldDB" id="A0A0L0HQL5"/>
<dbReference type="InterPro" id="IPR050227">
    <property type="entry name" value="Rab"/>
</dbReference>
<dbReference type="PANTHER" id="PTHR47977">
    <property type="entry name" value="RAS-RELATED PROTEIN RAB"/>
    <property type="match status" value="1"/>
</dbReference>
<dbReference type="InterPro" id="IPR005225">
    <property type="entry name" value="Small_GTP-bd"/>
</dbReference>
<keyword evidence="1" id="KW-0547">Nucleotide-binding</keyword>
<dbReference type="NCBIfam" id="TIGR00231">
    <property type="entry name" value="small_GTP"/>
    <property type="match status" value="1"/>
</dbReference>
<dbReference type="GO" id="GO:0003924">
    <property type="term" value="F:GTPase activity"/>
    <property type="evidence" value="ECO:0007669"/>
    <property type="project" value="InterPro"/>
</dbReference>
<dbReference type="PROSITE" id="PS51419">
    <property type="entry name" value="RAB"/>
    <property type="match status" value="1"/>
</dbReference>
<dbReference type="Gene3D" id="3.40.50.300">
    <property type="entry name" value="P-loop containing nucleotide triphosphate hydrolases"/>
    <property type="match status" value="1"/>
</dbReference>
<keyword evidence="2" id="KW-0342">GTP-binding</keyword>
<dbReference type="SMART" id="SM00174">
    <property type="entry name" value="RHO"/>
    <property type="match status" value="1"/>
</dbReference>
<dbReference type="SMART" id="SM00173">
    <property type="entry name" value="RAS"/>
    <property type="match status" value="1"/>
</dbReference>
<dbReference type="Proteomes" id="UP000053201">
    <property type="component" value="Unassembled WGS sequence"/>
</dbReference>